<evidence type="ECO:0000256" key="11">
    <source>
        <dbReference type="ARBA" id="ARBA00042320"/>
    </source>
</evidence>
<comment type="subcellular location">
    <subcellularLocation>
        <location evidence="1">Membrane</location>
        <topology evidence="1">Multi-pass membrane protein</topology>
    </subcellularLocation>
</comment>
<comment type="function">
    <text evidence="13">Scramblase that mediates the translocation of glucosaminylphosphatidylinositol (alpha-D-GlcN-(1-6)-(1,2-diacyl-sn-glycero-3-phospho)-1D-myo-inositol, GlcN-PI) across the endoplasmic reticulum (ER) membrane, from the cytosolic leaflet to the luminal leaflet of the ER membrane, where it participates in the biosynthesis of glycosylphosphatidylinositol (GPI). GPI is a lipid glycoconjugate involved in post-translational modification of proteins. Can also translocate 1,2-diacyl-sn-glycero-3-phospho-(1D-myo-inositol) (phosphatidylinositol or PI), as well as several other phospholipids (1,2-diacyl-sn-glycero-3-phosphocholine, 1,2-diacyl-sn-glycero-3-phosphoethanolamine), and N-acetylglucosaminylphosphatidylinositol (GlcNAc-PI) in vitro.</text>
</comment>
<feature type="transmembrane region" description="Helical" evidence="15">
    <location>
        <begin position="74"/>
        <end position="95"/>
    </location>
</feature>
<name>A0A1B6GY89_9HEMI</name>
<evidence type="ECO:0000256" key="14">
    <source>
        <dbReference type="ARBA" id="ARBA00093208"/>
    </source>
</evidence>
<gene>
    <name evidence="16" type="ORF">g.25343</name>
</gene>
<evidence type="ECO:0000256" key="12">
    <source>
        <dbReference type="ARBA" id="ARBA00043155"/>
    </source>
</evidence>
<evidence type="ECO:0000256" key="9">
    <source>
        <dbReference type="ARBA" id="ARBA00036810"/>
    </source>
</evidence>
<keyword evidence="4 15" id="KW-1133">Transmembrane helix</keyword>
<dbReference type="Pfam" id="PF05602">
    <property type="entry name" value="CLPTM1"/>
    <property type="match status" value="1"/>
</dbReference>
<dbReference type="InterPro" id="IPR008429">
    <property type="entry name" value="CLPTM1"/>
</dbReference>
<dbReference type="GO" id="GO:0016020">
    <property type="term" value="C:membrane"/>
    <property type="evidence" value="ECO:0007669"/>
    <property type="project" value="UniProtKB-SubCell"/>
</dbReference>
<keyword evidence="5 15" id="KW-0472">Membrane</keyword>
<evidence type="ECO:0000256" key="6">
    <source>
        <dbReference type="ARBA" id="ARBA00024615"/>
    </source>
</evidence>
<comment type="catalytic activity">
    <reaction evidence="14">
        <text>a 6-(alpha-D-glucosaminyl)-1-(1,2-diacyl-sn-glycero-3-phospho)-1D-myo-inositol(in) = a 6-(alpha-D-glucosaminyl)-1-(1,2-diacyl-sn-glycero-3-phospho)-1D-myo-inositol(out)</text>
        <dbReference type="Rhea" id="RHEA:71491"/>
        <dbReference type="ChEBI" id="CHEBI:57997"/>
    </reaction>
</comment>
<comment type="catalytic activity">
    <reaction evidence="8">
        <text>a 1,2-diacyl-sn-glycero-3-phospho-(1D-myo-inositol)(in) = a 1,2-diacyl-sn-glycero-3-phospho-(1D-myo-inositol)(out)</text>
        <dbReference type="Rhea" id="RHEA:38691"/>
        <dbReference type="ChEBI" id="CHEBI:57880"/>
    </reaction>
</comment>
<evidence type="ECO:0000256" key="7">
    <source>
        <dbReference type="ARBA" id="ARBA00024631"/>
    </source>
</evidence>
<comment type="catalytic activity">
    <reaction evidence="9">
        <text>6-(alpha-D-glucosaminyl)-(1-octadecanoyl,2-(9Z)-octadecenoyl-sn-glycero-3-phospho)-1D-myo-inositol(in) = 6-(alpha-D-glucosaminyl)-(1-octadecanoyl,2-(9Z)-octadecenoyl-sn-glycero-3-phospho)-1D-myo-inositol(out)</text>
        <dbReference type="Rhea" id="RHEA:71495"/>
        <dbReference type="ChEBI" id="CHEBI:190691"/>
    </reaction>
</comment>
<comment type="catalytic activity">
    <reaction evidence="7">
        <text>a 1,2-diacyl-sn-glycero-3-phosphocholine(in) = a 1,2-diacyl-sn-glycero-3-phosphocholine(out)</text>
        <dbReference type="Rhea" id="RHEA:38571"/>
        <dbReference type="ChEBI" id="CHEBI:57643"/>
    </reaction>
</comment>
<evidence type="ECO:0000256" key="8">
    <source>
        <dbReference type="ARBA" id="ARBA00035895"/>
    </source>
</evidence>
<evidence type="ECO:0000256" key="15">
    <source>
        <dbReference type="SAM" id="Phobius"/>
    </source>
</evidence>
<keyword evidence="3 15" id="KW-0812">Transmembrane</keyword>
<accession>A0A1B6GY89</accession>
<evidence type="ECO:0000313" key="16">
    <source>
        <dbReference type="EMBL" id="JAS67394.1"/>
    </source>
</evidence>
<organism evidence="16">
    <name type="scientific">Cuerna arida</name>
    <dbReference type="NCBI Taxonomy" id="1464854"/>
    <lineage>
        <taxon>Eukaryota</taxon>
        <taxon>Metazoa</taxon>
        <taxon>Ecdysozoa</taxon>
        <taxon>Arthropoda</taxon>
        <taxon>Hexapoda</taxon>
        <taxon>Insecta</taxon>
        <taxon>Pterygota</taxon>
        <taxon>Neoptera</taxon>
        <taxon>Paraneoptera</taxon>
        <taxon>Hemiptera</taxon>
        <taxon>Auchenorrhyncha</taxon>
        <taxon>Membracoidea</taxon>
        <taxon>Cicadellidae</taxon>
        <taxon>Cicadellinae</taxon>
        <taxon>Proconiini</taxon>
        <taxon>Cuerna</taxon>
    </lineage>
</organism>
<evidence type="ECO:0000256" key="13">
    <source>
        <dbReference type="ARBA" id="ARBA00045827"/>
    </source>
</evidence>
<dbReference type="PANTHER" id="PTHR21347">
    <property type="entry name" value="CLEFT LIP AND PALATE ASSOCIATED TRANSMEMBRANE PROTEIN-RELATED"/>
    <property type="match status" value="1"/>
</dbReference>
<proteinExistence type="inferred from homology"/>
<evidence type="ECO:0000256" key="2">
    <source>
        <dbReference type="ARBA" id="ARBA00009310"/>
    </source>
</evidence>
<feature type="transmembrane region" description="Helical" evidence="15">
    <location>
        <begin position="49"/>
        <end position="68"/>
    </location>
</feature>
<comment type="similarity">
    <text evidence="2">Belongs to the CLPTM1 family.</text>
</comment>
<dbReference type="PANTHER" id="PTHR21347:SF0">
    <property type="entry name" value="LIPID SCRAMBLASE CLPTM1L"/>
    <property type="match status" value="1"/>
</dbReference>
<reference evidence="16" key="1">
    <citation type="submission" date="2015-11" db="EMBL/GenBank/DDBJ databases">
        <title>De novo transcriptome assembly of four potential Pierce s Disease insect vectors from Arizona vineyards.</title>
        <authorList>
            <person name="Tassone E.E."/>
        </authorList>
    </citation>
    <scope>NUCLEOTIDE SEQUENCE</scope>
</reference>
<evidence type="ECO:0000256" key="4">
    <source>
        <dbReference type="ARBA" id="ARBA00022989"/>
    </source>
</evidence>
<dbReference type="EMBL" id="GECZ01002375">
    <property type="protein sequence ID" value="JAS67394.1"/>
    <property type="molecule type" value="Transcribed_RNA"/>
</dbReference>
<sequence length="188" mass="22189">MPAGVGTIIEMWKVQKVTPVDWRRLRLKPLTLTKAEQQTRQFDSESMRYLSYVLYPLCVGAAVYSLIYESHRSWYSWCIHSLVNGVYAFGFLFMLPQLFINYRLKSVAHLPWRSFMYKAFNTFIDDVFAFIITMPTAHRLACFRDDFVFLIYLYQRWLYPVDTTRMDEAAIAGGEMKIAEQSKDKKTQ</sequence>
<evidence type="ECO:0000256" key="5">
    <source>
        <dbReference type="ARBA" id="ARBA00023136"/>
    </source>
</evidence>
<evidence type="ECO:0000256" key="10">
    <source>
        <dbReference type="ARBA" id="ARBA00040905"/>
    </source>
</evidence>
<dbReference type="GO" id="GO:0012505">
    <property type="term" value="C:endomembrane system"/>
    <property type="evidence" value="ECO:0007669"/>
    <property type="project" value="TreeGrafter"/>
</dbReference>
<dbReference type="AlphaFoldDB" id="A0A1B6GY89"/>
<protein>
    <recommendedName>
        <fullName evidence="10">Lipid scramblase CLPTM1L</fullName>
    </recommendedName>
    <alternativeName>
        <fullName evidence="12">Cisplatin resistance-related protein 9</fullName>
    </alternativeName>
    <alternativeName>
        <fullName evidence="11">Cleft lip and palate transmembrane protein 1-like protein</fullName>
    </alternativeName>
</protein>
<evidence type="ECO:0000256" key="3">
    <source>
        <dbReference type="ARBA" id="ARBA00022692"/>
    </source>
</evidence>
<comment type="catalytic activity">
    <reaction evidence="6">
        <text>a 1,2-diacyl-sn-glycero-3-phosphoethanolamine(in) = a 1,2-diacyl-sn-glycero-3-phosphoethanolamine(out)</text>
        <dbReference type="Rhea" id="RHEA:38895"/>
        <dbReference type="ChEBI" id="CHEBI:64612"/>
    </reaction>
</comment>
<evidence type="ECO:0000256" key="1">
    <source>
        <dbReference type="ARBA" id="ARBA00004141"/>
    </source>
</evidence>